<accession>A0A937HI09</accession>
<dbReference type="Gene3D" id="3.30.420.150">
    <property type="entry name" value="Exopolyphosphatase. Domain 2"/>
    <property type="match status" value="1"/>
</dbReference>
<dbReference type="PANTHER" id="PTHR30005:SF0">
    <property type="entry name" value="RETROGRADE REGULATION PROTEIN 2"/>
    <property type="match status" value="1"/>
</dbReference>
<feature type="region of interest" description="Disordered" evidence="1">
    <location>
        <begin position="1"/>
        <end position="40"/>
    </location>
</feature>
<organism evidence="3 4">
    <name type="scientific">PS1 clade bacterium</name>
    <dbReference type="NCBI Taxonomy" id="2175152"/>
    <lineage>
        <taxon>Bacteria</taxon>
        <taxon>Pseudomonadati</taxon>
        <taxon>Pseudomonadota</taxon>
        <taxon>Alphaproteobacteria</taxon>
        <taxon>PS1 clade</taxon>
    </lineage>
</organism>
<dbReference type="EMBL" id="JADHOK010000059">
    <property type="protein sequence ID" value="MBL6762017.1"/>
    <property type="molecule type" value="Genomic_DNA"/>
</dbReference>
<evidence type="ECO:0000256" key="1">
    <source>
        <dbReference type="SAM" id="MobiDB-lite"/>
    </source>
</evidence>
<dbReference type="CDD" id="cd24054">
    <property type="entry name" value="ASKHA_NBD_AaPPX-GppA_MtPPX2-like"/>
    <property type="match status" value="1"/>
</dbReference>
<feature type="compositionally biased region" description="Basic residues" evidence="1">
    <location>
        <begin position="359"/>
        <end position="380"/>
    </location>
</feature>
<dbReference type="InterPro" id="IPR043129">
    <property type="entry name" value="ATPase_NBD"/>
</dbReference>
<name>A0A937HI09_9PROT</name>
<feature type="region of interest" description="Disordered" evidence="1">
    <location>
        <begin position="354"/>
        <end position="386"/>
    </location>
</feature>
<evidence type="ECO:0000259" key="2">
    <source>
        <dbReference type="Pfam" id="PF02541"/>
    </source>
</evidence>
<dbReference type="InterPro" id="IPR050273">
    <property type="entry name" value="GppA/Ppx_hydrolase"/>
</dbReference>
<evidence type="ECO:0000313" key="3">
    <source>
        <dbReference type="EMBL" id="MBL6762017.1"/>
    </source>
</evidence>
<proteinExistence type="predicted"/>
<reference evidence="3" key="1">
    <citation type="submission" date="2020-10" db="EMBL/GenBank/DDBJ databases">
        <title>Microbiome of the Black Sea water column analyzed by genome centric metagenomics.</title>
        <authorList>
            <person name="Cabello-Yeves P.J."/>
            <person name="Callieri C."/>
            <person name="Picazo A."/>
            <person name="Mehrshad M."/>
            <person name="Haro-Moreno J.M."/>
            <person name="Roda-Garcia J."/>
            <person name="Dzembekova N."/>
            <person name="Slabakova V."/>
            <person name="Slabakova N."/>
            <person name="Moncheva S."/>
            <person name="Rodriguez-Valera F."/>
        </authorList>
    </citation>
    <scope>NUCLEOTIDE SEQUENCE</scope>
    <source>
        <strain evidence="3">BS307-5m-G5</strain>
    </source>
</reference>
<dbReference type="PANTHER" id="PTHR30005">
    <property type="entry name" value="EXOPOLYPHOSPHATASE"/>
    <property type="match status" value="1"/>
</dbReference>
<dbReference type="Proteomes" id="UP000785783">
    <property type="component" value="Unassembled WGS sequence"/>
</dbReference>
<dbReference type="GO" id="GO:0016462">
    <property type="term" value="F:pyrophosphatase activity"/>
    <property type="evidence" value="ECO:0007669"/>
    <property type="project" value="TreeGrafter"/>
</dbReference>
<dbReference type="InterPro" id="IPR003695">
    <property type="entry name" value="Ppx_GppA_N"/>
</dbReference>
<sequence>MSEEHPPQSTPASPSEARTTAEKNSKQKAGNGKKGRAPQNRRLYAALDLGTNNCRLLIVERDGNDGFRVRDGFSRIVRLGEGLERTGRLSDDAMNRTIAALRICASKIRRAGISRMRCVATEACRGAENGEAFIQRVKRETGLRLEIIDGKAEAELAAIGCGSLFNPDVDDIILFDIGGGSTEVSRMTRQPNNFFKLVDSASLPLGVVRLAERHAGEGPYEHGYEGMLDESETRLKDFMERQSDITDMARVQIIGTSGTVTTLAAVQLGLAKYDRNVVDGCTIAARDITRVIGDLRQLSRDELAENPCIGKERADLALAGCAVLEAIYRRWPVTQFSVADRGLREGLLMRMIRKDSRNGRHNARRNGRHNSKRGGRNRRRAQSDGQ</sequence>
<dbReference type="Gene3D" id="3.30.420.40">
    <property type="match status" value="1"/>
</dbReference>
<dbReference type="AlphaFoldDB" id="A0A937HI09"/>
<gene>
    <name evidence="3" type="ORF">ISQ19_04890</name>
</gene>
<dbReference type="SUPFAM" id="SSF53067">
    <property type="entry name" value="Actin-like ATPase domain"/>
    <property type="match status" value="2"/>
</dbReference>
<comment type="caution">
    <text evidence="3">The sequence shown here is derived from an EMBL/GenBank/DDBJ whole genome shotgun (WGS) entry which is preliminary data.</text>
</comment>
<protein>
    <submittedName>
        <fullName evidence="3">Ppx/GppA family phosphatase</fullName>
    </submittedName>
</protein>
<evidence type="ECO:0000313" key="4">
    <source>
        <dbReference type="Proteomes" id="UP000785783"/>
    </source>
</evidence>
<dbReference type="Pfam" id="PF02541">
    <property type="entry name" value="Ppx-GppA"/>
    <property type="match status" value="1"/>
</dbReference>
<feature type="domain" description="Ppx/GppA phosphatase N-terminal" evidence="2">
    <location>
        <begin position="75"/>
        <end position="353"/>
    </location>
</feature>